<dbReference type="EMBL" id="BOON01000018">
    <property type="protein sequence ID" value="GII22604.1"/>
    <property type="molecule type" value="Genomic_DNA"/>
</dbReference>
<evidence type="ECO:0000259" key="1">
    <source>
        <dbReference type="Pfam" id="PF24719"/>
    </source>
</evidence>
<name>A0A8J3TD33_9ACTN</name>
<feature type="domain" description="Imm33-like" evidence="1">
    <location>
        <begin position="16"/>
        <end position="86"/>
    </location>
</feature>
<reference evidence="2" key="1">
    <citation type="submission" date="2021-01" db="EMBL/GenBank/DDBJ databases">
        <title>Whole genome shotgun sequence of Planosporangium mesophilum NBRC 109066.</title>
        <authorList>
            <person name="Komaki H."/>
            <person name="Tamura T."/>
        </authorList>
    </citation>
    <scope>NUCLEOTIDE SEQUENCE</scope>
    <source>
        <strain evidence="2">NBRC 109066</strain>
    </source>
</reference>
<keyword evidence="3" id="KW-1185">Reference proteome</keyword>
<dbReference type="AlphaFoldDB" id="A0A8J3TD33"/>
<comment type="caution">
    <text evidence="2">The sequence shown here is derived from an EMBL/GenBank/DDBJ whole genome shotgun (WGS) entry which is preliminary data.</text>
</comment>
<gene>
    <name evidence="2" type="ORF">Pme01_22010</name>
</gene>
<protein>
    <recommendedName>
        <fullName evidence="1">Imm33-like domain-containing protein</fullName>
    </recommendedName>
</protein>
<dbReference type="InterPro" id="IPR056509">
    <property type="entry name" value="Imm33-like"/>
</dbReference>
<dbReference type="Proteomes" id="UP000599074">
    <property type="component" value="Unassembled WGS sequence"/>
</dbReference>
<sequence>MVGVSRSILQRPAAVSWPLHGLRHPPEGQGDGWYLWTGDLSEAVDFFVPNHVEHVISEWPEVAPYLGLPPGWRVLLAPGYEDIWFDSALLDISDSR</sequence>
<evidence type="ECO:0000313" key="3">
    <source>
        <dbReference type="Proteomes" id="UP000599074"/>
    </source>
</evidence>
<dbReference type="Pfam" id="PF24719">
    <property type="entry name" value="Imm33-like"/>
    <property type="match status" value="1"/>
</dbReference>
<accession>A0A8J3TD33</accession>
<organism evidence="2 3">
    <name type="scientific">Planosporangium mesophilum</name>
    <dbReference type="NCBI Taxonomy" id="689768"/>
    <lineage>
        <taxon>Bacteria</taxon>
        <taxon>Bacillati</taxon>
        <taxon>Actinomycetota</taxon>
        <taxon>Actinomycetes</taxon>
        <taxon>Micromonosporales</taxon>
        <taxon>Micromonosporaceae</taxon>
        <taxon>Planosporangium</taxon>
    </lineage>
</organism>
<proteinExistence type="predicted"/>
<evidence type="ECO:0000313" key="2">
    <source>
        <dbReference type="EMBL" id="GII22604.1"/>
    </source>
</evidence>